<evidence type="ECO:0000313" key="1">
    <source>
        <dbReference type="EMBL" id="ANH80413.1"/>
    </source>
</evidence>
<name>A0A1A9HYT3_9BACT</name>
<sequence>MTVQIKAFFAAGLFLAACQSPDNSPKTSSADSLISKTAVPATQADIPYKVLEHYFLKNTVKNQTVPLKIESEDQFEKTFGAAATMKKRPTPVYFDREYVIAVIKPETDTATILVPVSLLRDSSNNIIFSYINRKADRQSFTMRPVLLIAVNKTEQGNIQLNER</sequence>
<dbReference type="PROSITE" id="PS51257">
    <property type="entry name" value="PROKAR_LIPOPROTEIN"/>
    <property type="match status" value="1"/>
</dbReference>
<accession>A0A1A9HYT3</accession>
<dbReference type="Proteomes" id="UP000077667">
    <property type="component" value="Chromosome"/>
</dbReference>
<dbReference type="RefSeq" id="WP_067752832.1">
    <property type="nucleotide sequence ID" value="NZ_CP015772.1"/>
</dbReference>
<dbReference type="OrthoDB" id="8613168at2"/>
<dbReference type="AlphaFoldDB" id="A0A1A9HYT3"/>
<proteinExistence type="predicted"/>
<evidence type="ECO:0000313" key="2">
    <source>
        <dbReference type="Proteomes" id="UP000077667"/>
    </source>
</evidence>
<gene>
    <name evidence="1" type="ORF">A8C56_04910</name>
</gene>
<dbReference type="KEGG" id="nia:A8C56_04910"/>
<keyword evidence="2" id="KW-1185">Reference proteome</keyword>
<evidence type="ECO:0008006" key="3">
    <source>
        <dbReference type="Google" id="ProtNLM"/>
    </source>
</evidence>
<organism evidence="1 2">
    <name type="scientific">Niabella ginsenosidivorans</name>
    <dbReference type="NCBI Taxonomy" id="1176587"/>
    <lineage>
        <taxon>Bacteria</taxon>
        <taxon>Pseudomonadati</taxon>
        <taxon>Bacteroidota</taxon>
        <taxon>Chitinophagia</taxon>
        <taxon>Chitinophagales</taxon>
        <taxon>Chitinophagaceae</taxon>
        <taxon>Niabella</taxon>
    </lineage>
</organism>
<protein>
    <recommendedName>
        <fullName evidence="3">Lipoprotein</fullName>
    </recommendedName>
</protein>
<reference evidence="1 2" key="1">
    <citation type="submission" date="2016-05" db="EMBL/GenBank/DDBJ databases">
        <title>Niabella ginsenosidivorans BS26 whole genome sequencing.</title>
        <authorList>
            <person name="Im W.T."/>
            <person name="Siddiqi M.Z."/>
        </authorList>
    </citation>
    <scope>NUCLEOTIDE SEQUENCE [LARGE SCALE GENOMIC DNA]</scope>
    <source>
        <strain evidence="1 2">BS26</strain>
    </source>
</reference>
<dbReference type="EMBL" id="CP015772">
    <property type="protein sequence ID" value="ANH80413.1"/>
    <property type="molecule type" value="Genomic_DNA"/>
</dbReference>